<evidence type="ECO:0000313" key="2">
    <source>
        <dbReference type="Proteomes" id="UP001177670"/>
    </source>
</evidence>
<name>A0AA40KM18_9HYME</name>
<proteinExistence type="predicted"/>
<evidence type="ECO:0000313" key="1">
    <source>
        <dbReference type="EMBL" id="KAK1125412.1"/>
    </source>
</evidence>
<organism evidence="1 2">
    <name type="scientific">Melipona bicolor</name>
    <dbReference type="NCBI Taxonomy" id="60889"/>
    <lineage>
        <taxon>Eukaryota</taxon>
        <taxon>Metazoa</taxon>
        <taxon>Ecdysozoa</taxon>
        <taxon>Arthropoda</taxon>
        <taxon>Hexapoda</taxon>
        <taxon>Insecta</taxon>
        <taxon>Pterygota</taxon>
        <taxon>Neoptera</taxon>
        <taxon>Endopterygota</taxon>
        <taxon>Hymenoptera</taxon>
        <taxon>Apocrita</taxon>
        <taxon>Aculeata</taxon>
        <taxon>Apoidea</taxon>
        <taxon>Anthophila</taxon>
        <taxon>Apidae</taxon>
        <taxon>Melipona</taxon>
    </lineage>
</organism>
<dbReference type="Proteomes" id="UP001177670">
    <property type="component" value="Unassembled WGS sequence"/>
</dbReference>
<protein>
    <submittedName>
        <fullName evidence="1">Uncharacterized protein</fullName>
    </submittedName>
</protein>
<dbReference type="EMBL" id="JAHYIQ010000016">
    <property type="protein sequence ID" value="KAK1125412.1"/>
    <property type="molecule type" value="Genomic_DNA"/>
</dbReference>
<dbReference type="AlphaFoldDB" id="A0AA40KM18"/>
<reference evidence="1" key="1">
    <citation type="submission" date="2021-10" db="EMBL/GenBank/DDBJ databases">
        <title>Melipona bicolor Genome sequencing and assembly.</title>
        <authorList>
            <person name="Araujo N.S."/>
            <person name="Arias M.C."/>
        </authorList>
    </citation>
    <scope>NUCLEOTIDE SEQUENCE</scope>
    <source>
        <strain evidence="1">USP_2M_L1-L4_2017</strain>
        <tissue evidence="1">Whole body</tissue>
    </source>
</reference>
<gene>
    <name evidence="1" type="ORF">K0M31_005780</name>
</gene>
<sequence>MEEGWDAALYIKFSPRGGPHVSRSAYAKQQSGFALRARVGAACVTDEGYGLRFSVDEEQARNITGWGQNLNVNSFGWKNDGSSGFFFLLHFLCSLFAEEAWIS</sequence>
<comment type="caution">
    <text evidence="1">The sequence shown here is derived from an EMBL/GenBank/DDBJ whole genome shotgun (WGS) entry which is preliminary data.</text>
</comment>
<accession>A0AA40KM18</accession>
<keyword evidence="2" id="KW-1185">Reference proteome</keyword>